<proteinExistence type="predicted"/>
<sequence>MSHLVRFADGTGAVRVGLLTGEQLRPLAVASTSDLLRRPVAEIRELAEAAGEPVSTAGTRLLPPLDGRMEVWAAGVTYLRSEEARREECADEDVYARVYRAKRPELFFKSAAWRVVTDGEPIAIRADSANNVPEPELGRVRSRPRACSRRPHHRARLGLCQPHRHQSPRDRREGVATMVLGAGHHDRRSRIHSH</sequence>
<dbReference type="Proteomes" id="UP000649955">
    <property type="component" value="Unassembled WGS sequence"/>
</dbReference>
<dbReference type="InterPro" id="IPR036663">
    <property type="entry name" value="Fumarylacetoacetase_C_sf"/>
</dbReference>
<gene>
    <name evidence="1" type="ORF">GCM10017567_74280</name>
</gene>
<protein>
    <submittedName>
        <fullName evidence="1">Uncharacterized protein</fullName>
    </submittedName>
</protein>
<name>A0ABQ3KTA3_9PSEU</name>
<reference evidence="2" key="1">
    <citation type="journal article" date="2019" name="Int. J. Syst. Evol. Microbiol.">
        <title>The Global Catalogue of Microorganisms (GCM) 10K type strain sequencing project: providing services to taxonomists for standard genome sequencing and annotation.</title>
        <authorList>
            <consortium name="The Broad Institute Genomics Platform"/>
            <consortium name="The Broad Institute Genome Sequencing Center for Infectious Disease"/>
            <person name="Wu L."/>
            <person name="Ma J."/>
        </authorList>
    </citation>
    <scope>NUCLEOTIDE SEQUENCE [LARGE SCALE GENOMIC DNA]</scope>
    <source>
        <strain evidence="2">CGMCC 4.7680</strain>
    </source>
</reference>
<keyword evidence="2" id="KW-1185">Reference proteome</keyword>
<evidence type="ECO:0000313" key="2">
    <source>
        <dbReference type="Proteomes" id="UP000649955"/>
    </source>
</evidence>
<dbReference type="Gene3D" id="3.90.850.10">
    <property type="entry name" value="Fumarylacetoacetase-like, C-terminal domain"/>
    <property type="match status" value="1"/>
</dbReference>
<comment type="caution">
    <text evidence="1">The sequence shown here is derived from an EMBL/GenBank/DDBJ whole genome shotgun (WGS) entry which is preliminary data.</text>
</comment>
<dbReference type="RefSeq" id="WP_229903105.1">
    <property type="nucleotide sequence ID" value="NZ_BNAW01000051.1"/>
</dbReference>
<organism evidence="1 2">
    <name type="scientific">Amycolatopsis bullii</name>
    <dbReference type="NCBI Taxonomy" id="941987"/>
    <lineage>
        <taxon>Bacteria</taxon>
        <taxon>Bacillati</taxon>
        <taxon>Actinomycetota</taxon>
        <taxon>Actinomycetes</taxon>
        <taxon>Pseudonocardiales</taxon>
        <taxon>Pseudonocardiaceae</taxon>
        <taxon>Amycolatopsis</taxon>
    </lineage>
</organism>
<accession>A0ABQ3KTA3</accession>
<evidence type="ECO:0000313" key="1">
    <source>
        <dbReference type="EMBL" id="GHG41736.1"/>
    </source>
</evidence>
<dbReference type="EMBL" id="BNAW01000051">
    <property type="protein sequence ID" value="GHG41736.1"/>
    <property type="molecule type" value="Genomic_DNA"/>
</dbReference>